<keyword evidence="9 10" id="KW-0807">Transducer</keyword>
<keyword evidence="5 10" id="KW-0552">Olfaction</keyword>
<evidence type="ECO:0000313" key="11">
    <source>
        <dbReference type="Proteomes" id="UP000835206"/>
    </source>
</evidence>
<feature type="transmembrane region" description="Helical" evidence="10">
    <location>
        <begin position="326"/>
        <end position="346"/>
    </location>
</feature>
<dbReference type="Pfam" id="PF02949">
    <property type="entry name" value="7tm_6"/>
    <property type="match status" value="2"/>
</dbReference>
<evidence type="ECO:0000256" key="5">
    <source>
        <dbReference type="ARBA" id="ARBA00022725"/>
    </source>
</evidence>
<evidence type="ECO:0000256" key="4">
    <source>
        <dbReference type="ARBA" id="ARBA00022692"/>
    </source>
</evidence>
<sequence>MIQQKFQEIIGVQLLSSTFVVCFILYELSNAPVNSKYLQFVLYLTCMMTQVFFYCWYGNQLKLKSVEVANAIFEADWISFDNSSKKSLINVMRRATKPIELTCAYVFTMDLKTFVDILKMSYSTYNLLMYSILSNRKNIIVITDMLESTPFQPETKEEIEIREKCEKQARSNAFYYALLVESSVVVMSVLTLLGALYKGEHHKLAFRMWLPWNHTSTATYSFIYSQQILIHAFNGLLHVACDSLIWTLLMFICNQIEIFGYRLRKIEQGTNDCKLCIRYHNLIYRFASMINEEFKLMIFVQFAVSTLTICMNLYILTGTNVSLEMIVKIIMFSSCMLTQIYILCWYGNEVELKSLEISNMIFEIDWLALKETTKRDLLMIMMRARSPIQMTSVYVVTMNLKSFVILLKTSYSAYNLLQGM</sequence>
<dbReference type="OrthoDB" id="6597368at2759"/>
<dbReference type="InterPro" id="IPR004117">
    <property type="entry name" value="7tm6_olfct_rcpt"/>
</dbReference>
<keyword evidence="2" id="KW-1003">Cell membrane</keyword>
<evidence type="ECO:0000256" key="6">
    <source>
        <dbReference type="ARBA" id="ARBA00022989"/>
    </source>
</evidence>
<evidence type="ECO:0000256" key="7">
    <source>
        <dbReference type="ARBA" id="ARBA00023136"/>
    </source>
</evidence>
<keyword evidence="8 10" id="KW-0675">Receptor</keyword>
<evidence type="ECO:0000256" key="3">
    <source>
        <dbReference type="ARBA" id="ARBA00022606"/>
    </source>
</evidence>
<gene>
    <name evidence="12" type="primary">LOC105666428</name>
</gene>
<keyword evidence="6 10" id="KW-1133">Transmembrane helix</keyword>
<feature type="transmembrane region" description="Helical" evidence="10">
    <location>
        <begin position="173"/>
        <end position="197"/>
    </location>
</feature>
<dbReference type="GeneID" id="105666428"/>
<keyword evidence="11" id="KW-1185">Reference proteome</keyword>
<evidence type="ECO:0000256" key="9">
    <source>
        <dbReference type="ARBA" id="ARBA00023224"/>
    </source>
</evidence>
<proteinExistence type="inferred from homology"/>
<organism evidence="11 12">
    <name type="scientific">Bombus terrestris</name>
    <name type="common">Buff-tailed bumblebee</name>
    <name type="synonym">Apis terrestris</name>
    <dbReference type="NCBI Taxonomy" id="30195"/>
    <lineage>
        <taxon>Eukaryota</taxon>
        <taxon>Metazoa</taxon>
        <taxon>Ecdysozoa</taxon>
        <taxon>Arthropoda</taxon>
        <taxon>Hexapoda</taxon>
        <taxon>Insecta</taxon>
        <taxon>Pterygota</taxon>
        <taxon>Neoptera</taxon>
        <taxon>Endopterygota</taxon>
        <taxon>Hymenoptera</taxon>
        <taxon>Apocrita</taxon>
        <taxon>Aculeata</taxon>
        <taxon>Apoidea</taxon>
        <taxon>Anthophila</taxon>
        <taxon>Apidae</taxon>
        <taxon>Bombus</taxon>
        <taxon>Bombus</taxon>
    </lineage>
</organism>
<accession>A0A9C6W456</accession>
<protein>
    <recommendedName>
        <fullName evidence="10">Odorant receptor</fullName>
    </recommendedName>
</protein>
<dbReference type="GO" id="GO:0007165">
    <property type="term" value="P:signal transduction"/>
    <property type="evidence" value="ECO:0007669"/>
    <property type="project" value="UniProtKB-KW"/>
</dbReference>
<keyword evidence="3 10" id="KW-0716">Sensory transduction</keyword>
<feature type="transmembrane region" description="Helical" evidence="10">
    <location>
        <begin position="391"/>
        <end position="414"/>
    </location>
</feature>
<dbReference type="Proteomes" id="UP000835206">
    <property type="component" value="Chromosome 13"/>
</dbReference>
<dbReference type="PANTHER" id="PTHR21137">
    <property type="entry name" value="ODORANT RECEPTOR"/>
    <property type="match status" value="1"/>
</dbReference>
<dbReference type="AlphaFoldDB" id="A0A9C6W456"/>
<evidence type="ECO:0000256" key="2">
    <source>
        <dbReference type="ARBA" id="ARBA00022475"/>
    </source>
</evidence>
<comment type="similarity">
    <text evidence="10">Belongs to the insect chemoreceptor superfamily. Heteromeric odorant receptor channel (TC 1.A.69) family.</text>
</comment>
<dbReference type="RefSeq" id="XP_048267494.1">
    <property type="nucleotide sequence ID" value="XM_048411537.1"/>
</dbReference>
<dbReference type="GO" id="GO:0004984">
    <property type="term" value="F:olfactory receptor activity"/>
    <property type="evidence" value="ECO:0007669"/>
    <property type="project" value="InterPro"/>
</dbReference>
<dbReference type="PANTHER" id="PTHR21137:SF35">
    <property type="entry name" value="ODORANT RECEPTOR 19A-RELATED"/>
    <property type="match status" value="1"/>
</dbReference>
<name>A0A9C6W456_BOMTE</name>
<dbReference type="GO" id="GO:0005886">
    <property type="term" value="C:plasma membrane"/>
    <property type="evidence" value="ECO:0007669"/>
    <property type="project" value="UniProtKB-SubCell"/>
</dbReference>
<feature type="transmembrane region" description="Helical" evidence="10">
    <location>
        <begin position="9"/>
        <end position="26"/>
    </location>
</feature>
<feature type="transmembrane region" description="Helical" evidence="10">
    <location>
        <begin position="294"/>
        <end position="314"/>
    </location>
</feature>
<evidence type="ECO:0000313" key="12">
    <source>
        <dbReference type="RefSeq" id="XP_048267494.1"/>
    </source>
</evidence>
<keyword evidence="7 10" id="KW-0472">Membrane</keyword>
<feature type="transmembrane region" description="Helical" evidence="10">
    <location>
        <begin position="228"/>
        <end position="252"/>
    </location>
</feature>
<comment type="subcellular location">
    <subcellularLocation>
        <location evidence="1 10">Cell membrane</location>
        <topology evidence="1 10">Multi-pass membrane protein</topology>
    </subcellularLocation>
</comment>
<evidence type="ECO:0000256" key="8">
    <source>
        <dbReference type="ARBA" id="ARBA00023170"/>
    </source>
</evidence>
<feature type="transmembrane region" description="Helical" evidence="10">
    <location>
        <begin position="38"/>
        <end position="57"/>
    </location>
</feature>
<dbReference type="KEGG" id="bter:105666428"/>
<reference evidence="12" key="1">
    <citation type="submission" date="2025-08" db="UniProtKB">
        <authorList>
            <consortium name="RefSeq"/>
        </authorList>
    </citation>
    <scope>IDENTIFICATION</scope>
</reference>
<evidence type="ECO:0000256" key="10">
    <source>
        <dbReference type="RuleBase" id="RU351113"/>
    </source>
</evidence>
<evidence type="ECO:0000256" key="1">
    <source>
        <dbReference type="ARBA" id="ARBA00004651"/>
    </source>
</evidence>
<dbReference type="GO" id="GO:0005549">
    <property type="term" value="F:odorant binding"/>
    <property type="evidence" value="ECO:0007669"/>
    <property type="project" value="InterPro"/>
</dbReference>
<keyword evidence="4 10" id="KW-0812">Transmembrane</keyword>